<evidence type="ECO:0000313" key="2">
    <source>
        <dbReference type="Proteomes" id="UP000694844"/>
    </source>
</evidence>
<keyword evidence="2" id="KW-1185">Reference proteome</keyword>
<dbReference type="Proteomes" id="UP000694844">
    <property type="component" value="Chromosome 2"/>
</dbReference>
<dbReference type="GeneID" id="111120300"/>
<dbReference type="PROSITE" id="PS51257">
    <property type="entry name" value="PROKAR_LIPOPROTEIN"/>
    <property type="match status" value="1"/>
</dbReference>
<dbReference type="KEGG" id="cvn:111120300"/>
<dbReference type="RefSeq" id="XP_022316737.1">
    <property type="nucleotide sequence ID" value="XM_022461029.1"/>
</dbReference>
<feature type="region of interest" description="Disordered" evidence="1">
    <location>
        <begin position="56"/>
        <end position="103"/>
    </location>
</feature>
<sequence length="130" mass="13801">MKASTSRLNHDSGYHNILPCSSLACWKTYTNNERRTTSAASTSSCSSPTTTIAAAVNISSPAPPPQSPIPRRRPIAVTSNTPTGGSTTPTPSTPTGTFCHNRPMGFGEFGGSSMVPRIWWARRGSVYQTA</sequence>
<name>A0A8B8CLK2_CRAVI</name>
<gene>
    <name evidence="3" type="primary">LOC111120300</name>
</gene>
<dbReference type="AlphaFoldDB" id="A0A8B8CLK2"/>
<evidence type="ECO:0000256" key="1">
    <source>
        <dbReference type="SAM" id="MobiDB-lite"/>
    </source>
</evidence>
<proteinExistence type="predicted"/>
<protein>
    <submittedName>
        <fullName evidence="3">Uncharacterized protein LOC111120300</fullName>
    </submittedName>
</protein>
<accession>A0A8B8CLK2</accession>
<evidence type="ECO:0000313" key="3">
    <source>
        <dbReference type="RefSeq" id="XP_022316737.1"/>
    </source>
</evidence>
<reference evidence="3" key="1">
    <citation type="submission" date="2025-08" db="UniProtKB">
        <authorList>
            <consortium name="RefSeq"/>
        </authorList>
    </citation>
    <scope>IDENTIFICATION</scope>
    <source>
        <tissue evidence="3">Whole sample</tissue>
    </source>
</reference>
<feature type="compositionally biased region" description="Low complexity" evidence="1">
    <location>
        <begin position="75"/>
        <end position="97"/>
    </location>
</feature>
<organism evidence="2 3">
    <name type="scientific">Crassostrea virginica</name>
    <name type="common">Eastern oyster</name>
    <dbReference type="NCBI Taxonomy" id="6565"/>
    <lineage>
        <taxon>Eukaryota</taxon>
        <taxon>Metazoa</taxon>
        <taxon>Spiralia</taxon>
        <taxon>Lophotrochozoa</taxon>
        <taxon>Mollusca</taxon>
        <taxon>Bivalvia</taxon>
        <taxon>Autobranchia</taxon>
        <taxon>Pteriomorphia</taxon>
        <taxon>Ostreida</taxon>
        <taxon>Ostreoidea</taxon>
        <taxon>Ostreidae</taxon>
        <taxon>Crassostrea</taxon>
    </lineage>
</organism>